<keyword evidence="8" id="KW-0505">Motor protein</keyword>
<proteinExistence type="inferred from homology"/>
<evidence type="ECO:0000313" key="12">
    <source>
        <dbReference type="Proteomes" id="UP000481033"/>
    </source>
</evidence>
<comment type="caution">
    <text evidence="11">The sequence shown here is derived from an EMBL/GenBank/DDBJ whole genome shotgun (WGS) entry which is preliminary data.</text>
</comment>
<dbReference type="PANTHER" id="PTHR45783:SF3">
    <property type="entry name" value="KINESIN LIGHT CHAIN"/>
    <property type="match status" value="1"/>
</dbReference>
<evidence type="ECO:0000313" key="11">
    <source>
        <dbReference type="EMBL" id="NEZ57948.1"/>
    </source>
</evidence>
<keyword evidence="5" id="KW-0677">Repeat</keyword>
<evidence type="ECO:0000256" key="6">
    <source>
        <dbReference type="ARBA" id="ARBA00022803"/>
    </source>
</evidence>
<keyword evidence="7" id="KW-0175">Coiled coil</keyword>
<evidence type="ECO:0000256" key="3">
    <source>
        <dbReference type="ARBA" id="ARBA00022490"/>
    </source>
</evidence>
<keyword evidence="6 10" id="KW-0802">TPR repeat</keyword>
<dbReference type="Gene3D" id="1.25.40.10">
    <property type="entry name" value="Tetratricopeptide repeat domain"/>
    <property type="match status" value="1"/>
</dbReference>
<organism evidence="11 12">
    <name type="scientific">Adonisia turfae CCMR0081</name>
    <dbReference type="NCBI Taxonomy" id="2292702"/>
    <lineage>
        <taxon>Bacteria</taxon>
        <taxon>Bacillati</taxon>
        <taxon>Cyanobacteriota</taxon>
        <taxon>Adonisia</taxon>
        <taxon>Adonisia turfae</taxon>
    </lineage>
</organism>
<dbReference type="SMART" id="SM00028">
    <property type="entry name" value="TPR"/>
    <property type="match status" value="2"/>
</dbReference>
<dbReference type="RefSeq" id="WP_163703557.1">
    <property type="nucleotide sequence ID" value="NZ_QXHD01000004.1"/>
</dbReference>
<evidence type="ECO:0000256" key="8">
    <source>
        <dbReference type="ARBA" id="ARBA00023175"/>
    </source>
</evidence>
<evidence type="ECO:0000256" key="4">
    <source>
        <dbReference type="ARBA" id="ARBA00022701"/>
    </source>
</evidence>
<dbReference type="SUPFAM" id="SSF48452">
    <property type="entry name" value="TPR-like"/>
    <property type="match status" value="1"/>
</dbReference>
<name>A0A6M0RNU0_9CYAN</name>
<keyword evidence="9" id="KW-0206">Cytoskeleton</keyword>
<dbReference type="PANTHER" id="PTHR45783">
    <property type="entry name" value="KINESIN LIGHT CHAIN"/>
    <property type="match status" value="1"/>
</dbReference>
<dbReference type="GO" id="GO:0007018">
    <property type="term" value="P:microtubule-based movement"/>
    <property type="evidence" value="ECO:0007669"/>
    <property type="project" value="TreeGrafter"/>
</dbReference>
<dbReference type="GO" id="GO:0019894">
    <property type="term" value="F:kinesin binding"/>
    <property type="evidence" value="ECO:0007669"/>
    <property type="project" value="TreeGrafter"/>
</dbReference>
<dbReference type="Pfam" id="PF13424">
    <property type="entry name" value="TPR_12"/>
    <property type="match status" value="1"/>
</dbReference>
<evidence type="ECO:0000256" key="5">
    <source>
        <dbReference type="ARBA" id="ARBA00022737"/>
    </source>
</evidence>
<dbReference type="InterPro" id="IPR011990">
    <property type="entry name" value="TPR-like_helical_dom_sf"/>
</dbReference>
<evidence type="ECO:0000256" key="9">
    <source>
        <dbReference type="ARBA" id="ARBA00023212"/>
    </source>
</evidence>
<dbReference type="GO" id="GO:0005871">
    <property type="term" value="C:kinesin complex"/>
    <property type="evidence" value="ECO:0007669"/>
    <property type="project" value="InterPro"/>
</dbReference>
<feature type="repeat" description="TPR" evidence="10">
    <location>
        <begin position="7"/>
        <end position="40"/>
    </location>
</feature>
<evidence type="ECO:0000256" key="7">
    <source>
        <dbReference type="ARBA" id="ARBA00023054"/>
    </source>
</evidence>
<comment type="similarity">
    <text evidence="2">Belongs to the kinesin light chain family.</text>
</comment>
<feature type="non-terminal residue" evidence="11">
    <location>
        <position position="1"/>
    </location>
</feature>
<protein>
    <submittedName>
        <fullName evidence="11">Tetratricopeptide repeat protein</fullName>
    </submittedName>
</protein>
<evidence type="ECO:0000256" key="10">
    <source>
        <dbReference type="PROSITE-ProRule" id="PRU00339"/>
    </source>
</evidence>
<dbReference type="GO" id="GO:0005737">
    <property type="term" value="C:cytoplasm"/>
    <property type="evidence" value="ECO:0007669"/>
    <property type="project" value="TreeGrafter"/>
</dbReference>
<comment type="subcellular location">
    <subcellularLocation>
        <location evidence="1">Cytoplasm</location>
        <location evidence="1">Cytoskeleton</location>
    </subcellularLocation>
</comment>
<dbReference type="GO" id="GO:0005874">
    <property type="term" value="C:microtubule"/>
    <property type="evidence" value="ECO:0007669"/>
    <property type="project" value="UniProtKB-KW"/>
</dbReference>
<keyword evidence="3" id="KW-0963">Cytoplasm</keyword>
<gene>
    <name evidence="11" type="ORF">DXZ20_20330</name>
</gene>
<accession>A0A6M0RNU0</accession>
<dbReference type="PROSITE" id="PS50005">
    <property type="entry name" value="TPR"/>
    <property type="match status" value="1"/>
</dbReference>
<dbReference type="EMBL" id="QXHD01000004">
    <property type="protein sequence ID" value="NEZ57948.1"/>
    <property type="molecule type" value="Genomic_DNA"/>
</dbReference>
<reference evidence="11 12" key="1">
    <citation type="journal article" date="2020" name="Microb. Ecol.">
        <title>Ecogenomics of the Marine Benthic Filamentous Cyanobacterium Adonisia.</title>
        <authorList>
            <person name="Walter J.M."/>
            <person name="Coutinho F.H."/>
            <person name="Leomil L."/>
            <person name="Hargreaves P.I."/>
            <person name="Campeao M.E."/>
            <person name="Vieira V.V."/>
            <person name="Silva B.S."/>
            <person name="Fistarol G.O."/>
            <person name="Salomon P.S."/>
            <person name="Sawabe T."/>
            <person name="Mino S."/>
            <person name="Hosokawa M."/>
            <person name="Miyashita H."/>
            <person name="Maruyama F."/>
            <person name="van Verk M.C."/>
            <person name="Dutilh B.E."/>
            <person name="Thompson C.C."/>
            <person name="Thompson F.L."/>
        </authorList>
    </citation>
    <scope>NUCLEOTIDE SEQUENCE [LARGE SCALE GENOMIC DNA]</scope>
    <source>
        <strain evidence="11 12">CCMR0081</strain>
    </source>
</reference>
<keyword evidence="12" id="KW-1185">Reference proteome</keyword>
<dbReference type="InterPro" id="IPR019734">
    <property type="entry name" value="TPR_rpt"/>
</dbReference>
<evidence type="ECO:0000256" key="2">
    <source>
        <dbReference type="ARBA" id="ARBA00009622"/>
    </source>
</evidence>
<dbReference type="InterPro" id="IPR002151">
    <property type="entry name" value="Kinesin_light"/>
</dbReference>
<dbReference type="AlphaFoldDB" id="A0A6M0RNU0"/>
<dbReference type="PRINTS" id="PR00381">
    <property type="entry name" value="KINESINLIGHT"/>
</dbReference>
<dbReference type="Proteomes" id="UP000481033">
    <property type="component" value="Unassembled WGS sequence"/>
</dbReference>
<sequence length="132" mass="14708">PDHPSTARSLNNLGGLYRTMGRYEDAEPLYQRSLAIYEAQLGPDHPDTARSLNNLAMFLYGLERYAESANCGVKALDIFLAKLGQDHPNTQTVGNNFIAILQKVIETNQTQQLDHHPLTQTILKNLLSNSSE</sequence>
<evidence type="ECO:0000256" key="1">
    <source>
        <dbReference type="ARBA" id="ARBA00004245"/>
    </source>
</evidence>
<keyword evidence="4" id="KW-0493">Microtubule</keyword>